<sequence length="422" mass="46143">MAVCLLTFAIYYPRHRRRDLVPAYLALNVALFTVVAALAELGGSGGTALGFGMFGVLSIIRLRSDSVQHEEVAYYFTTLVLGLIAGLPHLAHRLRARPDGRRRPLPGARAGEQTGAHGHRRGRVRPRRRARVGVRVTTAVASVRAVHDAAHATAPISLAEVNRRAELMARFDQSYLVPAETFLYVAEQLIDPGRPGGPFRALTIGGRRAFRYHSVYYDTAGLRSFHDHRQGRRLRFKVRERVYADTGDRQFEIKLKGGRGDTVKHRRPLAGADTPLDPGYRAFLAETLHRAYGIGSPAGLRPSLSTDYLRATFVADGERITCDAGLVCDDLRAGRRVTCGADLVLVETKTAGHLTDADRLLHACGVRPAVFTKYCGALAALRPALPANRWRRAARRAFGEVAEPVPAADGAATDRRCAPPVP</sequence>
<feature type="compositionally biased region" description="Low complexity" evidence="1">
    <location>
        <begin position="105"/>
        <end position="116"/>
    </location>
</feature>
<dbReference type="RefSeq" id="WP_388628909.1">
    <property type="nucleotide sequence ID" value="NZ_JBIAUT010000007.1"/>
</dbReference>
<dbReference type="EMBL" id="JBIAUT010000007">
    <property type="protein sequence ID" value="MFF4218501.1"/>
    <property type="molecule type" value="Genomic_DNA"/>
</dbReference>
<reference evidence="4 5" key="1">
    <citation type="submission" date="2024-10" db="EMBL/GenBank/DDBJ databases">
        <title>The Natural Products Discovery Center: Release of the First 8490 Sequenced Strains for Exploring Actinobacteria Biosynthetic Diversity.</title>
        <authorList>
            <person name="Kalkreuter E."/>
            <person name="Kautsar S.A."/>
            <person name="Yang D."/>
            <person name="Bader C.D."/>
            <person name="Teijaro C.N."/>
            <person name="Fluegel L."/>
            <person name="Davis C.M."/>
            <person name="Simpson J.R."/>
            <person name="Lauterbach L."/>
            <person name="Steele A.D."/>
            <person name="Gui C."/>
            <person name="Meng S."/>
            <person name="Li G."/>
            <person name="Viehrig K."/>
            <person name="Ye F."/>
            <person name="Su P."/>
            <person name="Kiefer A.F."/>
            <person name="Nichols A."/>
            <person name="Cepeda A.J."/>
            <person name="Yan W."/>
            <person name="Fan B."/>
            <person name="Jiang Y."/>
            <person name="Adhikari A."/>
            <person name="Zheng C.-J."/>
            <person name="Schuster L."/>
            <person name="Cowan T.M."/>
            <person name="Smanski M.J."/>
            <person name="Chevrette M.G."/>
            <person name="De Carvalho L.P.S."/>
            <person name="Shen B."/>
        </authorList>
    </citation>
    <scope>NUCLEOTIDE SEQUENCE [LARGE SCALE GENOMIC DNA]</scope>
    <source>
        <strain evidence="4 5">NPDC001650</strain>
    </source>
</reference>
<dbReference type="InterPro" id="IPR018966">
    <property type="entry name" value="VTC_domain"/>
</dbReference>
<evidence type="ECO:0000313" key="4">
    <source>
        <dbReference type="EMBL" id="MFF4218501.1"/>
    </source>
</evidence>
<gene>
    <name evidence="4" type="ORF">ACFYZM_19755</name>
</gene>
<protein>
    <submittedName>
        <fullName evidence="4">DUF4956 domain-containing protein</fullName>
    </submittedName>
</protein>
<evidence type="ECO:0000313" key="5">
    <source>
        <dbReference type="Proteomes" id="UP001602123"/>
    </source>
</evidence>
<keyword evidence="2" id="KW-0812">Transmembrane</keyword>
<evidence type="ECO:0000256" key="2">
    <source>
        <dbReference type="SAM" id="Phobius"/>
    </source>
</evidence>
<comment type="caution">
    <text evidence="4">The sequence shown here is derived from an EMBL/GenBank/DDBJ whole genome shotgun (WGS) entry which is preliminary data.</text>
</comment>
<evidence type="ECO:0000256" key="1">
    <source>
        <dbReference type="SAM" id="MobiDB-lite"/>
    </source>
</evidence>
<dbReference type="InterPro" id="IPR033469">
    <property type="entry name" value="CYTH-like_dom_sf"/>
</dbReference>
<accession>A0ABW6U1M9</accession>
<feature type="domain" description="VTC" evidence="3">
    <location>
        <begin position="202"/>
        <end position="381"/>
    </location>
</feature>
<dbReference type="Proteomes" id="UP001602123">
    <property type="component" value="Unassembled WGS sequence"/>
</dbReference>
<organism evidence="4 5">
    <name type="scientific">Streptomyces nondiastaticus</name>
    <dbReference type="NCBI Taxonomy" id="3154512"/>
    <lineage>
        <taxon>Bacteria</taxon>
        <taxon>Bacillati</taxon>
        <taxon>Actinomycetota</taxon>
        <taxon>Actinomycetes</taxon>
        <taxon>Kitasatosporales</taxon>
        <taxon>Streptomycetaceae</taxon>
        <taxon>Streptomyces</taxon>
    </lineage>
</organism>
<dbReference type="InterPro" id="IPR032531">
    <property type="entry name" value="DUF4956"/>
</dbReference>
<dbReference type="CDD" id="cd07750">
    <property type="entry name" value="PolyPPase_VTC_like"/>
    <property type="match status" value="1"/>
</dbReference>
<keyword evidence="5" id="KW-1185">Reference proteome</keyword>
<evidence type="ECO:0000259" key="3">
    <source>
        <dbReference type="Pfam" id="PF09359"/>
    </source>
</evidence>
<feature type="transmembrane region" description="Helical" evidence="2">
    <location>
        <begin position="44"/>
        <end position="60"/>
    </location>
</feature>
<keyword evidence="2" id="KW-0472">Membrane</keyword>
<feature type="transmembrane region" description="Helical" evidence="2">
    <location>
        <begin position="20"/>
        <end position="38"/>
    </location>
</feature>
<feature type="compositionally biased region" description="Basic residues" evidence="1">
    <location>
        <begin position="117"/>
        <end position="129"/>
    </location>
</feature>
<feature type="region of interest" description="Disordered" evidence="1">
    <location>
        <begin position="96"/>
        <end position="129"/>
    </location>
</feature>
<dbReference type="Pfam" id="PF09359">
    <property type="entry name" value="VTC"/>
    <property type="match status" value="1"/>
</dbReference>
<dbReference type="SUPFAM" id="SSF55154">
    <property type="entry name" value="CYTH-like phosphatases"/>
    <property type="match status" value="1"/>
</dbReference>
<proteinExistence type="predicted"/>
<name>A0ABW6U1M9_9ACTN</name>
<feature type="transmembrane region" description="Helical" evidence="2">
    <location>
        <begin position="72"/>
        <end position="91"/>
    </location>
</feature>
<keyword evidence="2" id="KW-1133">Transmembrane helix</keyword>
<dbReference type="Pfam" id="PF16316">
    <property type="entry name" value="DUF4956"/>
    <property type="match status" value="1"/>
</dbReference>